<gene>
    <name evidence="3" type="ORF">SteCoe_24043</name>
</gene>
<reference evidence="3 4" key="1">
    <citation type="submission" date="2016-11" db="EMBL/GenBank/DDBJ databases">
        <title>The macronuclear genome of Stentor coeruleus: a giant cell with tiny introns.</title>
        <authorList>
            <person name="Slabodnick M."/>
            <person name="Ruby J.G."/>
            <person name="Reiff S.B."/>
            <person name="Swart E.C."/>
            <person name="Gosai S."/>
            <person name="Prabakaran S."/>
            <person name="Witkowska E."/>
            <person name="Larue G.E."/>
            <person name="Fisher S."/>
            <person name="Freeman R.M."/>
            <person name="Gunawardena J."/>
            <person name="Chu W."/>
            <person name="Stover N.A."/>
            <person name="Gregory B.D."/>
            <person name="Nowacki M."/>
            <person name="Derisi J."/>
            <person name="Roy S.W."/>
            <person name="Marshall W.F."/>
            <person name="Sood P."/>
        </authorList>
    </citation>
    <scope>NUCLEOTIDE SEQUENCE [LARGE SCALE GENOMIC DNA]</scope>
    <source>
        <strain evidence="3">WM001</strain>
    </source>
</reference>
<feature type="transmembrane region" description="Helical" evidence="2">
    <location>
        <begin position="418"/>
        <end position="439"/>
    </location>
</feature>
<protein>
    <recommendedName>
        <fullName evidence="5">Major facilitator superfamily (MFS) profile domain-containing protein</fullName>
    </recommendedName>
</protein>
<evidence type="ECO:0000256" key="2">
    <source>
        <dbReference type="SAM" id="Phobius"/>
    </source>
</evidence>
<dbReference type="GO" id="GO:0005886">
    <property type="term" value="C:plasma membrane"/>
    <property type="evidence" value="ECO:0007669"/>
    <property type="project" value="TreeGrafter"/>
</dbReference>
<sequence>MADTSLLKTKYDGLTTFSTWLYGVGHVLNDLCAACWFNYLLYYIAAVQNQSSGVAGAVILSGQLADGIFTPIVGLYSDKLETKWGKRKPWYIIGTIIVPICFFFVFEECYPCNSMSGSSQTAMAVIWYCFFAAAFNVGWASIQISHMSLIPSLTPMKETKDKLIGIRNGFTYISNIAVLLLAFILIKTLNEPDLQFSILSIIVLVVGVTINIMFILFIDEVGLSKIAHHSYRQLNQMLSNQGVKLPPNTEIEEVTYEVPPKQEEEEDELTWRDWVAQSQLYAVGASYMLSRLSNNVATSMMPFYLTSVLHVGGVKSTSQAHKRTPWQIAIIPLCLYVGSTGMSFLIKKIGEKVSRKIQFLIGVGFTLVASIPMFFLEPADEYAMIPLAIVYGIGFSFTLNNSMGFVAAFVGKNGKSGAFVWGFISLFDKFSSGIALFLLTNLGDLNDSTFIRLSVAGLPMLASVAGGLSIFLIKNVQEFSIRPRSRKFSVKS</sequence>
<evidence type="ECO:0000313" key="3">
    <source>
        <dbReference type="EMBL" id="OMJ76554.1"/>
    </source>
</evidence>
<evidence type="ECO:0000313" key="4">
    <source>
        <dbReference type="Proteomes" id="UP000187209"/>
    </source>
</evidence>
<dbReference type="Pfam" id="PF13347">
    <property type="entry name" value="MFS_2"/>
    <property type="match status" value="1"/>
</dbReference>
<dbReference type="InterPro" id="IPR039672">
    <property type="entry name" value="MFS_2"/>
</dbReference>
<comment type="similarity">
    <text evidence="1">Belongs to the major facilitator superfamily.</text>
</comment>
<dbReference type="SUPFAM" id="SSF103473">
    <property type="entry name" value="MFS general substrate transporter"/>
    <property type="match status" value="1"/>
</dbReference>
<feature type="transmembrane region" description="Helical" evidence="2">
    <location>
        <begin position="89"/>
        <end position="105"/>
    </location>
</feature>
<evidence type="ECO:0000256" key="1">
    <source>
        <dbReference type="ARBA" id="ARBA00008335"/>
    </source>
</evidence>
<dbReference type="PANTHER" id="PTHR11328">
    <property type="entry name" value="MAJOR FACILITATOR SUPERFAMILY DOMAIN-CONTAINING PROTEIN"/>
    <property type="match status" value="1"/>
</dbReference>
<keyword evidence="2" id="KW-0472">Membrane</keyword>
<dbReference type="PANTHER" id="PTHR11328:SF28">
    <property type="entry name" value="MAJOR FACILITATOR SUPERFAMILY DOMAIN-CONTAINING PROTEIN 12"/>
    <property type="match status" value="1"/>
</dbReference>
<comment type="caution">
    <text evidence="3">The sequence shown here is derived from an EMBL/GenBank/DDBJ whole genome shotgun (WGS) entry which is preliminary data.</text>
</comment>
<evidence type="ECO:0008006" key="5">
    <source>
        <dbReference type="Google" id="ProtNLM"/>
    </source>
</evidence>
<feature type="transmembrane region" description="Helical" evidence="2">
    <location>
        <begin position="296"/>
        <end position="314"/>
    </location>
</feature>
<name>A0A1R2BIK4_9CILI</name>
<feature type="transmembrane region" description="Helical" evidence="2">
    <location>
        <begin position="388"/>
        <end position="411"/>
    </location>
</feature>
<feature type="transmembrane region" description="Helical" evidence="2">
    <location>
        <begin position="198"/>
        <end position="218"/>
    </location>
</feature>
<organism evidence="3 4">
    <name type="scientific">Stentor coeruleus</name>
    <dbReference type="NCBI Taxonomy" id="5963"/>
    <lineage>
        <taxon>Eukaryota</taxon>
        <taxon>Sar</taxon>
        <taxon>Alveolata</taxon>
        <taxon>Ciliophora</taxon>
        <taxon>Postciliodesmatophora</taxon>
        <taxon>Heterotrichea</taxon>
        <taxon>Heterotrichida</taxon>
        <taxon>Stentoridae</taxon>
        <taxon>Stentor</taxon>
    </lineage>
</organism>
<feature type="transmembrane region" description="Helical" evidence="2">
    <location>
        <begin position="451"/>
        <end position="473"/>
    </location>
</feature>
<dbReference type="InterPro" id="IPR036259">
    <property type="entry name" value="MFS_trans_sf"/>
</dbReference>
<feature type="transmembrane region" description="Helical" evidence="2">
    <location>
        <begin position="357"/>
        <end position="376"/>
    </location>
</feature>
<keyword evidence="2" id="KW-1133">Transmembrane helix</keyword>
<dbReference type="EMBL" id="MPUH01000625">
    <property type="protein sequence ID" value="OMJ76554.1"/>
    <property type="molecule type" value="Genomic_DNA"/>
</dbReference>
<dbReference type="Gene3D" id="1.20.1250.20">
    <property type="entry name" value="MFS general substrate transporter like domains"/>
    <property type="match status" value="2"/>
</dbReference>
<feature type="transmembrane region" description="Helical" evidence="2">
    <location>
        <begin position="20"/>
        <end position="42"/>
    </location>
</feature>
<dbReference type="OrthoDB" id="1730117at2759"/>
<proteinExistence type="inferred from homology"/>
<keyword evidence="2" id="KW-0812">Transmembrane</keyword>
<keyword evidence="4" id="KW-1185">Reference proteome</keyword>
<dbReference type="GO" id="GO:0015293">
    <property type="term" value="F:symporter activity"/>
    <property type="evidence" value="ECO:0007669"/>
    <property type="project" value="InterPro"/>
</dbReference>
<feature type="transmembrane region" description="Helical" evidence="2">
    <location>
        <begin position="165"/>
        <end position="186"/>
    </location>
</feature>
<dbReference type="Proteomes" id="UP000187209">
    <property type="component" value="Unassembled WGS sequence"/>
</dbReference>
<feature type="transmembrane region" description="Helical" evidence="2">
    <location>
        <begin position="125"/>
        <end position="144"/>
    </location>
</feature>
<dbReference type="AlphaFoldDB" id="A0A1R2BIK4"/>
<dbReference type="GO" id="GO:0008643">
    <property type="term" value="P:carbohydrate transport"/>
    <property type="evidence" value="ECO:0007669"/>
    <property type="project" value="InterPro"/>
</dbReference>
<accession>A0A1R2BIK4</accession>
<feature type="transmembrane region" description="Helical" evidence="2">
    <location>
        <begin position="326"/>
        <end position="345"/>
    </location>
</feature>